<accession>A0A673U813</accession>
<dbReference type="GO" id="GO:1901223">
    <property type="term" value="P:negative regulation of non-canonical NF-kappaB signal transduction"/>
    <property type="evidence" value="ECO:0007669"/>
    <property type="project" value="UniProtKB-ARBA"/>
</dbReference>
<protein>
    <recommendedName>
        <fullName evidence="4">Pyrin domain-containing protein</fullName>
    </recommendedName>
</protein>
<dbReference type="Pfam" id="PF02758">
    <property type="entry name" value="PYRIN"/>
    <property type="match status" value="1"/>
</dbReference>
<evidence type="ECO:0000256" key="1">
    <source>
        <dbReference type="ARBA" id="ARBA00004496"/>
    </source>
</evidence>
<feature type="domain" description="Pyrin" evidence="4">
    <location>
        <begin position="1"/>
        <end position="89"/>
    </location>
</feature>
<evidence type="ECO:0000256" key="3">
    <source>
        <dbReference type="ARBA" id="ARBA00022859"/>
    </source>
</evidence>
<dbReference type="CDD" id="cd08320">
    <property type="entry name" value="Pyrin_NALPs"/>
    <property type="match status" value="1"/>
</dbReference>
<dbReference type="OMA" id="KMNETHL"/>
<keyword evidence="6" id="KW-1185">Reference proteome</keyword>
<keyword evidence="2" id="KW-0963">Cytoplasm</keyword>
<evidence type="ECO:0000313" key="6">
    <source>
        <dbReference type="Proteomes" id="UP000472268"/>
    </source>
</evidence>
<evidence type="ECO:0000256" key="2">
    <source>
        <dbReference type="ARBA" id="ARBA00022490"/>
    </source>
</evidence>
<dbReference type="AlphaFoldDB" id="A0A673U813"/>
<sequence>MVPATQLGFNLQPLLEQLSQDELREFKSLLGPLSLQDESQHIPLAEVEEADGKQLAEILINCCPSHWVETVTIQVFDKMNRTDLSEKAK</sequence>
<keyword evidence="3" id="KW-0391">Immunity</keyword>
<dbReference type="GO" id="GO:0002376">
    <property type="term" value="P:immune system process"/>
    <property type="evidence" value="ECO:0007669"/>
    <property type="project" value="UniProtKB-KW"/>
</dbReference>
<dbReference type="Ensembl" id="ENSSSUT00005024748.1">
    <property type="protein sequence ID" value="ENSSSUP00005021628.1"/>
    <property type="gene ID" value="ENSSSUG00005014049.1"/>
</dbReference>
<comment type="subcellular location">
    <subcellularLocation>
        <location evidence="1">Cytoplasm</location>
    </subcellularLocation>
</comment>
<reference evidence="5" key="3">
    <citation type="submission" date="2025-09" db="UniProtKB">
        <authorList>
            <consortium name="Ensembl"/>
        </authorList>
    </citation>
    <scope>IDENTIFICATION</scope>
</reference>
<organism evidence="5 6">
    <name type="scientific">Suricata suricatta</name>
    <name type="common">Meerkat</name>
    <dbReference type="NCBI Taxonomy" id="37032"/>
    <lineage>
        <taxon>Eukaryota</taxon>
        <taxon>Metazoa</taxon>
        <taxon>Chordata</taxon>
        <taxon>Craniata</taxon>
        <taxon>Vertebrata</taxon>
        <taxon>Euteleostomi</taxon>
        <taxon>Mammalia</taxon>
        <taxon>Eutheria</taxon>
        <taxon>Laurasiatheria</taxon>
        <taxon>Carnivora</taxon>
        <taxon>Feliformia</taxon>
        <taxon>Herpestidae</taxon>
        <taxon>Suricata</taxon>
    </lineage>
</organism>
<dbReference type="InterPro" id="IPR011029">
    <property type="entry name" value="DEATH-like_dom_sf"/>
</dbReference>
<dbReference type="SUPFAM" id="SSF47986">
    <property type="entry name" value="DEATH domain"/>
    <property type="match status" value="1"/>
</dbReference>
<dbReference type="InterPro" id="IPR004020">
    <property type="entry name" value="DAPIN"/>
</dbReference>
<dbReference type="Proteomes" id="UP000472268">
    <property type="component" value="Chromosome 16"/>
</dbReference>
<dbReference type="FunFam" id="1.10.533.10:FF:000067">
    <property type="entry name" value="NLR family pyrin domain containing 2"/>
    <property type="match status" value="1"/>
</dbReference>
<proteinExistence type="predicted"/>
<evidence type="ECO:0000313" key="5">
    <source>
        <dbReference type="Ensembl" id="ENSSSUP00005021628.1"/>
    </source>
</evidence>
<dbReference type="SMART" id="SM01289">
    <property type="entry name" value="PYRIN"/>
    <property type="match status" value="1"/>
</dbReference>
<evidence type="ECO:0000259" key="4">
    <source>
        <dbReference type="PROSITE" id="PS50824"/>
    </source>
</evidence>
<dbReference type="Gene3D" id="1.10.533.10">
    <property type="entry name" value="Death Domain, Fas"/>
    <property type="match status" value="1"/>
</dbReference>
<reference evidence="5 6" key="1">
    <citation type="submission" date="2019-05" db="EMBL/GenBank/DDBJ databases">
        <title>A Chromosome-scale Meerkat (S. suricatta) Genome Assembly.</title>
        <authorList>
            <person name="Dudchenko O."/>
            <person name="Lieberman Aiden E."/>
            <person name="Tung J."/>
            <person name="Barreiro L.B."/>
            <person name="Clutton-Brock T.H."/>
        </authorList>
    </citation>
    <scope>NUCLEOTIDE SEQUENCE [LARGE SCALE GENOMIC DNA]</scope>
</reference>
<reference evidence="5" key="2">
    <citation type="submission" date="2025-08" db="UniProtKB">
        <authorList>
            <consortium name="Ensembl"/>
        </authorList>
    </citation>
    <scope>IDENTIFICATION</scope>
</reference>
<dbReference type="GO" id="GO:0005829">
    <property type="term" value="C:cytosol"/>
    <property type="evidence" value="ECO:0007669"/>
    <property type="project" value="UniProtKB-ARBA"/>
</dbReference>
<name>A0A673U813_SURSU</name>
<dbReference type="PROSITE" id="PS50824">
    <property type="entry name" value="DAPIN"/>
    <property type="match status" value="1"/>
</dbReference>
<dbReference type="GO" id="GO:0032651">
    <property type="term" value="P:regulation of interleukin-1 beta production"/>
    <property type="evidence" value="ECO:0007669"/>
    <property type="project" value="UniProtKB-ARBA"/>
</dbReference>